<keyword evidence="2" id="KW-0812">Transmembrane</keyword>
<gene>
    <name evidence="3" type="ORF">GCM10009688_06330</name>
</gene>
<name>A0ABN2NX38_9MICC</name>
<evidence type="ECO:0000256" key="1">
    <source>
        <dbReference type="SAM" id="MobiDB-lite"/>
    </source>
</evidence>
<dbReference type="Proteomes" id="UP001500784">
    <property type="component" value="Unassembled WGS sequence"/>
</dbReference>
<feature type="transmembrane region" description="Helical" evidence="2">
    <location>
        <begin position="43"/>
        <end position="62"/>
    </location>
</feature>
<evidence type="ECO:0000256" key="2">
    <source>
        <dbReference type="SAM" id="Phobius"/>
    </source>
</evidence>
<evidence type="ECO:0000313" key="4">
    <source>
        <dbReference type="Proteomes" id="UP001500784"/>
    </source>
</evidence>
<reference evidence="3 4" key="1">
    <citation type="journal article" date="2019" name="Int. J. Syst. Evol. Microbiol.">
        <title>The Global Catalogue of Microorganisms (GCM) 10K type strain sequencing project: providing services to taxonomists for standard genome sequencing and annotation.</title>
        <authorList>
            <consortium name="The Broad Institute Genomics Platform"/>
            <consortium name="The Broad Institute Genome Sequencing Center for Infectious Disease"/>
            <person name="Wu L."/>
            <person name="Ma J."/>
        </authorList>
    </citation>
    <scope>NUCLEOTIDE SEQUENCE [LARGE SCALE GENOMIC DNA]</scope>
    <source>
        <strain evidence="3 4">JCM 13316</strain>
    </source>
</reference>
<protein>
    <submittedName>
        <fullName evidence="3">Uncharacterized protein</fullName>
    </submittedName>
</protein>
<keyword evidence="2" id="KW-0472">Membrane</keyword>
<sequence length="146" mass="15060">MKKASRSDRAMLAAGLVLLAMGTVSVAVNLPYLPDGGGWDAGVPWVAAGCGVVGFACGLWCLAQFWRTSEVTGLVLRSGGGLTFGVIMLGVCIALLLAGLTVSQPSVSTGLPSLIAFNFIRSLFTPRRDVTPPPQPTAGQRGNTGR</sequence>
<organism evidence="3 4">
    <name type="scientific">Arthrobacter gandavensis</name>
    <dbReference type="NCBI Taxonomy" id="169960"/>
    <lineage>
        <taxon>Bacteria</taxon>
        <taxon>Bacillati</taxon>
        <taxon>Actinomycetota</taxon>
        <taxon>Actinomycetes</taxon>
        <taxon>Micrococcales</taxon>
        <taxon>Micrococcaceae</taxon>
        <taxon>Arthrobacter</taxon>
    </lineage>
</organism>
<evidence type="ECO:0000313" key="3">
    <source>
        <dbReference type="EMBL" id="GAA1905056.1"/>
    </source>
</evidence>
<keyword evidence="2" id="KW-1133">Transmembrane helix</keyword>
<accession>A0ABN2NX38</accession>
<comment type="caution">
    <text evidence="3">The sequence shown here is derived from an EMBL/GenBank/DDBJ whole genome shotgun (WGS) entry which is preliminary data.</text>
</comment>
<feature type="transmembrane region" description="Helical" evidence="2">
    <location>
        <begin position="74"/>
        <end position="100"/>
    </location>
</feature>
<proteinExistence type="predicted"/>
<dbReference type="RefSeq" id="WP_152224786.1">
    <property type="nucleotide sequence ID" value="NZ_BAAALV010000002.1"/>
</dbReference>
<keyword evidence="4" id="KW-1185">Reference proteome</keyword>
<dbReference type="EMBL" id="BAAALV010000002">
    <property type="protein sequence ID" value="GAA1905056.1"/>
    <property type="molecule type" value="Genomic_DNA"/>
</dbReference>
<feature type="compositionally biased region" description="Polar residues" evidence="1">
    <location>
        <begin position="137"/>
        <end position="146"/>
    </location>
</feature>
<feature type="region of interest" description="Disordered" evidence="1">
    <location>
        <begin position="127"/>
        <end position="146"/>
    </location>
</feature>